<evidence type="ECO:0000256" key="3">
    <source>
        <dbReference type="PIRSR" id="PIRSR606689-1"/>
    </source>
</evidence>
<dbReference type="InterPro" id="IPR005225">
    <property type="entry name" value="Small_GTP-bd"/>
</dbReference>
<dbReference type="InterPro" id="IPR027417">
    <property type="entry name" value="P-loop_NTPase"/>
</dbReference>
<dbReference type="GO" id="GO:0097730">
    <property type="term" value="C:non-motile cilium"/>
    <property type="evidence" value="ECO:0007669"/>
    <property type="project" value="TreeGrafter"/>
</dbReference>
<dbReference type="GO" id="GO:0046872">
    <property type="term" value="F:metal ion binding"/>
    <property type="evidence" value="ECO:0007669"/>
    <property type="project" value="UniProtKB-KW"/>
</dbReference>
<dbReference type="AlphaFoldDB" id="A0AAW2B7T6"/>
<dbReference type="GO" id="GO:0005525">
    <property type="term" value="F:GTP binding"/>
    <property type="evidence" value="ECO:0007669"/>
    <property type="project" value="UniProtKB-KW"/>
</dbReference>
<dbReference type="InterPro" id="IPR006689">
    <property type="entry name" value="Small_GTPase_ARF/SAR"/>
</dbReference>
<feature type="binding site" evidence="4">
    <location>
        <position position="35"/>
    </location>
    <ligand>
        <name>Mg(2+)</name>
        <dbReference type="ChEBI" id="CHEBI:18420"/>
    </ligand>
</feature>
<keyword evidence="1 3" id="KW-0547">Nucleotide-binding</keyword>
<feature type="region of interest" description="Disordered" evidence="5">
    <location>
        <begin position="205"/>
        <end position="263"/>
    </location>
</feature>
<accession>A0AAW2B7T6</accession>
<organism evidence="6 7">
    <name type="scientific">Culter alburnus</name>
    <name type="common">Topmouth culter</name>
    <dbReference type="NCBI Taxonomy" id="194366"/>
    <lineage>
        <taxon>Eukaryota</taxon>
        <taxon>Metazoa</taxon>
        <taxon>Chordata</taxon>
        <taxon>Craniata</taxon>
        <taxon>Vertebrata</taxon>
        <taxon>Euteleostomi</taxon>
        <taxon>Actinopterygii</taxon>
        <taxon>Neopterygii</taxon>
        <taxon>Teleostei</taxon>
        <taxon>Ostariophysi</taxon>
        <taxon>Cypriniformes</taxon>
        <taxon>Xenocyprididae</taxon>
        <taxon>Xenocypridinae</taxon>
        <taxon>Culter</taxon>
    </lineage>
</organism>
<feature type="binding site" evidence="3">
    <location>
        <begin position="28"/>
        <end position="35"/>
    </location>
    <ligand>
        <name>GTP</name>
        <dbReference type="ChEBI" id="CHEBI:37565"/>
    </ligand>
</feature>
<keyword evidence="4" id="KW-0460">Magnesium</keyword>
<keyword evidence="7" id="KW-1185">Reference proteome</keyword>
<dbReference type="GO" id="GO:0060170">
    <property type="term" value="C:ciliary membrane"/>
    <property type="evidence" value="ECO:0007669"/>
    <property type="project" value="TreeGrafter"/>
</dbReference>
<dbReference type="GO" id="GO:0031514">
    <property type="term" value="C:motile cilium"/>
    <property type="evidence" value="ECO:0007669"/>
    <property type="project" value="TreeGrafter"/>
</dbReference>
<dbReference type="Proteomes" id="UP001479290">
    <property type="component" value="Unassembled WGS sequence"/>
</dbReference>
<dbReference type="FunFam" id="3.40.50.300:FF:000415">
    <property type="entry name" value="ADP-ribosylation factor-like GTPase 13B"/>
    <property type="match status" value="1"/>
</dbReference>
<feature type="compositionally biased region" description="Acidic residues" evidence="5">
    <location>
        <begin position="292"/>
        <end position="306"/>
    </location>
</feature>
<name>A0AAW2B7T6_CULAL</name>
<dbReference type="PANTHER" id="PTHR46090">
    <property type="entry name" value="ADP-RIBOSYLATION FACTOR-LIKE PROTEIN 13B"/>
    <property type="match status" value="1"/>
</dbReference>
<dbReference type="PANTHER" id="PTHR46090:SF3">
    <property type="entry name" value="ADP-RIBOSYLATION FACTOR-LIKE PROTEIN 13B"/>
    <property type="match status" value="1"/>
</dbReference>
<feature type="compositionally biased region" description="Basic and acidic residues" evidence="5">
    <location>
        <begin position="337"/>
        <end position="346"/>
    </location>
</feature>
<evidence type="ECO:0000256" key="5">
    <source>
        <dbReference type="SAM" id="MobiDB-lite"/>
    </source>
</evidence>
<protein>
    <recommendedName>
        <fullName evidence="8">ADP-ribosylation factor-like protein 13B</fullName>
    </recommendedName>
</protein>
<evidence type="ECO:0000256" key="4">
    <source>
        <dbReference type="PIRSR" id="PIRSR606689-2"/>
    </source>
</evidence>
<proteinExistence type="predicted"/>
<feature type="compositionally biased region" description="Basic and acidic residues" evidence="5">
    <location>
        <begin position="205"/>
        <end position="247"/>
    </location>
</feature>
<dbReference type="SUPFAM" id="SSF52540">
    <property type="entry name" value="P-loop containing nucleoside triphosphate hydrolases"/>
    <property type="match status" value="1"/>
</dbReference>
<feature type="compositionally biased region" description="Basic residues" evidence="5">
    <location>
        <begin position="324"/>
        <end position="336"/>
    </location>
</feature>
<sequence>MFNLMANCCNWLKRWREPARKVTLVMVGLDNAGKTATVRGIQGESPLDVAPTVGFSKVDLKQGKFEVTIFDLGGGKRIRGIWKNYYSESYGVVFVVDSSDVQRIQETRDTMAEVLRHPRIAGKPVLVLANKQDQDGALAEADIIETLSLEKLVNENKCLCQIEPCSAVLGYGKKVDKSIKNGLNWLLNNIAKDYEAISERVQRDTAEQKAQEEQDKKERAERVRRIREERDKQEREEAEREGRTLKEDELDDVNMPNPFQPINSVVTEFEDKLNKEKEMQRQSSVQEQSALQDEEEEEEEEEDEESERQTPESTESGAVDQTKKKTRKLRLKRKHRVDPLRVEEAAAKSPTPPPLPVGWATPKVSRLPKLEPLGDTRHSARAV</sequence>
<dbReference type="Pfam" id="PF00025">
    <property type="entry name" value="Arf"/>
    <property type="match status" value="1"/>
</dbReference>
<keyword evidence="2 3" id="KW-0342">GTP-binding</keyword>
<comment type="caution">
    <text evidence="6">The sequence shown here is derived from an EMBL/GenBank/DDBJ whole genome shotgun (WGS) entry which is preliminary data.</text>
</comment>
<dbReference type="PRINTS" id="PR00328">
    <property type="entry name" value="SAR1GTPBP"/>
</dbReference>
<dbReference type="PROSITE" id="PS51417">
    <property type="entry name" value="ARF"/>
    <property type="match status" value="1"/>
</dbReference>
<dbReference type="SMART" id="SM00177">
    <property type="entry name" value="ARF"/>
    <property type="match status" value="1"/>
</dbReference>
<dbReference type="InterPro" id="IPR051995">
    <property type="entry name" value="Ciliary_GTPase"/>
</dbReference>
<dbReference type="NCBIfam" id="TIGR00231">
    <property type="entry name" value="small_GTP"/>
    <property type="match status" value="1"/>
</dbReference>
<dbReference type="EMBL" id="JAWDJR010000001">
    <property type="protein sequence ID" value="KAK9981112.1"/>
    <property type="molecule type" value="Genomic_DNA"/>
</dbReference>
<feature type="binding site" evidence="3">
    <location>
        <position position="74"/>
    </location>
    <ligand>
        <name>GTP</name>
        <dbReference type="ChEBI" id="CHEBI:37565"/>
    </ligand>
</feature>
<keyword evidence="4" id="KW-0479">Metal-binding</keyword>
<dbReference type="GO" id="GO:0003924">
    <property type="term" value="F:GTPase activity"/>
    <property type="evidence" value="ECO:0007669"/>
    <property type="project" value="InterPro"/>
</dbReference>
<evidence type="ECO:0008006" key="8">
    <source>
        <dbReference type="Google" id="ProtNLM"/>
    </source>
</evidence>
<evidence type="ECO:0000313" key="6">
    <source>
        <dbReference type="EMBL" id="KAK9981112.1"/>
    </source>
</evidence>
<evidence type="ECO:0000256" key="1">
    <source>
        <dbReference type="ARBA" id="ARBA00022741"/>
    </source>
</evidence>
<feature type="compositionally biased region" description="Basic and acidic residues" evidence="5">
    <location>
        <begin position="368"/>
        <end position="383"/>
    </location>
</feature>
<reference evidence="6 7" key="1">
    <citation type="submission" date="2024-05" db="EMBL/GenBank/DDBJ databases">
        <title>A high-quality chromosomal-level genome assembly of Topmouth culter (Culter alburnus).</title>
        <authorList>
            <person name="Zhao H."/>
        </authorList>
    </citation>
    <scope>NUCLEOTIDE SEQUENCE [LARGE SCALE GENOMIC DNA]</scope>
    <source>
        <strain evidence="6">CATC2023</strain>
        <tissue evidence="6">Muscle</tissue>
    </source>
</reference>
<dbReference type="GO" id="GO:1905515">
    <property type="term" value="P:non-motile cilium assembly"/>
    <property type="evidence" value="ECO:0007669"/>
    <property type="project" value="TreeGrafter"/>
</dbReference>
<dbReference type="GO" id="GO:0097500">
    <property type="term" value="P:receptor localization to non-motile cilium"/>
    <property type="evidence" value="ECO:0007669"/>
    <property type="project" value="TreeGrafter"/>
</dbReference>
<dbReference type="SMART" id="SM00178">
    <property type="entry name" value="SAR"/>
    <property type="match status" value="1"/>
</dbReference>
<feature type="region of interest" description="Disordered" evidence="5">
    <location>
        <begin position="275"/>
        <end position="383"/>
    </location>
</feature>
<evidence type="ECO:0000313" key="7">
    <source>
        <dbReference type="Proteomes" id="UP001479290"/>
    </source>
</evidence>
<feature type="binding site" evidence="4">
    <location>
        <position position="52"/>
    </location>
    <ligand>
        <name>Mg(2+)</name>
        <dbReference type="ChEBI" id="CHEBI:18420"/>
    </ligand>
</feature>
<dbReference type="Gene3D" id="3.40.50.300">
    <property type="entry name" value="P-loop containing nucleotide triphosphate hydrolases"/>
    <property type="match status" value="1"/>
</dbReference>
<evidence type="ECO:0000256" key="2">
    <source>
        <dbReference type="ARBA" id="ARBA00023134"/>
    </source>
</evidence>
<gene>
    <name evidence="6" type="ORF">ABG768_000678</name>
</gene>
<feature type="binding site" evidence="3">
    <location>
        <begin position="130"/>
        <end position="133"/>
    </location>
    <ligand>
        <name>GTP</name>
        <dbReference type="ChEBI" id="CHEBI:37565"/>
    </ligand>
</feature>
<dbReference type="CDD" id="cd04161">
    <property type="entry name" value="Arl2l1_Arl13_like"/>
    <property type="match status" value="1"/>
</dbReference>
<feature type="compositionally biased region" description="Polar residues" evidence="5">
    <location>
        <begin position="281"/>
        <end position="291"/>
    </location>
</feature>